<dbReference type="Gene3D" id="2.30.110.10">
    <property type="entry name" value="Electron Transport, Fmn-binding Protein, Chain A"/>
    <property type="match status" value="1"/>
</dbReference>
<protein>
    <submittedName>
        <fullName evidence="3">Flavin reductase</fullName>
    </submittedName>
</protein>
<dbReference type="PANTHER" id="PTHR30466">
    <property type="entry name" value="FLAVIN REDUCTASE"/>
    <property type="match status" value="1"/>
</dbReference>
<dbReference type="InterPro" id="IPR012349">
    <property type="entry name" value="Split_barrel_FMN-bd"/>
</dbReference>
<dbReference type="GO" id="GO:0006208">
    <property type="term" value="P:pyrimidine nucleobase catabolic process"/>
    <property type="evidence" value="ECO:0007669"/>
    <property type="project" value="TreeGrafter"/>
</dbReference>
<evidence type="ECO:0000256" key="1">
    <source>
        <dbReference type="ARBA" id="ARBA00023002"/>
    </source>
</evidence>
<evidence type="ECO:0000313" key="3">
    <source>
        <dbReference type="EMBL" id="XBY46498.1"/>
    </source>
</evidence>
<dbReference type="PANTHER" id="PTHR30466:SF1">
    <property type="entry name" value="FMN REDUCTASE (NADH) RUTF"/>
    <property type="match status" value="1"/>
</dbReference>
<dbReference type="AlphaFoldDB" id="A0AAU7XFF7"/>
<reference evidence="3" key="1">
    <citation type="submission" date="2024-06" db="EMBL/GenBank/DDBJ databases">
        <title>Methylostella associata gen. nov., sp. nov., a novel Ancalomicrobiaceae-affiliated facultatively methylotrophic bacteria that feed on methanotrophs of the genus Methylococcus.</title>
        <authorList>
            <person name="Saltykova V."/>
            <person name="Danilova O.V."/>
            <person name="Oshkin I.Y."/>
            <person name="Belova S.E."/>
            <person name="Pimenov N.V."/>
            <person name="Dedysh S.N."/>
        </authorList>
    </citation>
    <scope>NUCLEOTIDE SEQUENCE</scope>
    <source>
        <strain evidence="3">S20</strain>
    </source>
</reference>
<dbReference type="InterPro" id="IPR050268">
    <property type="entry name" value="NADH-dep_flavin_reductase"/>
</dbReference>
<evidence type="ECO:0000259" key="2">
    <source>
        <dbReference type="SMART" id="SM00903"/>
    </source>
</evidence>
<dbReference type="Pfam" id="PF01613">
    <property type="entry name" value="Flavin_Reduct"/>
    <property type="match status" value="1"/>
</dbReference>
<dbReference type="RefSeq" id="WP_407051592.1">
    <property type="nucleotide sequence ID" value="NZ_CP158568.1"/>
</dbReference>
<accession>A0AAU7XFF7</accession>
<dbReference type="SMART" id="SM00903">
    <property type="entry name" value="Flavin_Reduct"/>
    <property type="match status" value="1"/>
</dbReference>
<dbReference type="GO" id="GO:0042602">
    <property type="term" value="F:riboflavin reductase (NADPH) activity"/>
    <property type="evidence" value="ECO:0007669"/>
    <property type="project" value="TreeGrafter"/>
</dbReference>
<sequence>MSRHDVVSAVSAAPLETVPAALYRDGMARLGAAVNIVTSDGPAGRAGFTATAVCSVTDTPATLIVCINQLSSAFHAVKTNGVVAVNVLSSGQQPLADRFGGRTPMEERFAGATWQSGATGAPFLVDAAAVFECRITGRAEVGSHHVLFCAVMAVHLSEQSTGLAYFARGYHPLTAR</sequence>
<dbReference type="InterPro" id="IPR002563">
    <property type="entry name" value="Flavin_Rdtase-like_dom"/>
</dbReference>
<organism evidence="3">
    <name type="scientific">Methyloraptor flagellatus</name>
    <dbReference type="NCBI Taxonomy" id="3162530"/>
    <lineage>
        <taxon>Bacteria</taxon>
        <taxon>Pseudomonadati</taxon>
        <taxon>Pseudomonadota</taxon>
        <taxon>Alphaproteobacteria</taxon>
        <taxon>Hyphomicrobiales</taxon>
        <taxon>Ancalomicrobiaceae</taxon>
        <taxon>Methyloraptor</taxon>
    </lineage>
</organism>
<gene>
    <name evidence="3" type="ORF">ABS361_09950</name>
</gene>
<dbReference type="GO" id="GO:0010181">
    <property type="term" value="F:FMN binding"/>
    <property type="evidence" value="ECO:0007669"/>
    <property type="project" value="InterPro"/>
</dbReference>
<keyword evidence="1" id="KW-0560">Oxidoreductase</keyword>
<dbReference type="SUPFAM" id="SSF50475">
    <property type="entry name" value="FMN-binding split barrel"/>
    <property type="match status" value="1"/>
</dbReference>
<feature type="domain" description="Flavin reductase like" evidence="2">
    <location>
        <begin position="27"/>
        <end position="172"/>
    </location>
</feature>
<dbReference type="EMBL" id="CP158568">
    <property type="protein sequence ID" value="XBY46498.1"/>
    <property type="molecule type" value="Genomic_DNA"/>
</dbReference>
<proteinExistence type="predicted"/>
<dbReference type="KEGG" id="mflg:ABS361_09950"/>
<name>A0AAU7XFF7_9HYPH</name>